<evidence type="ECO:0000259" key="5">
    <source>
        <dbReference type="SMART" id="SM00534"/>
    </source>
</evidence>
<name>A0A212FI78_DANPL</name>
<dbReference type="eggNOG" id="KOG0221">
    <property type="taxonomic scope" value="Eukaryota"/>
</dbReference>
<dbReference type="EMBL" id="AGBW02008417">
    <property type="protein sequence ID" value="OWR53444.1"/>
    <property type="molecule type" value="Genomic_DNA"/>
</dbReference>
<keyword evidence="4" id="KW-0238">DNA-binding</keyword>
<dbReference type="KEGG" id="dpl:KGM_210623"/>
<dbReference type="InterPro" id="IPR036187">
    <property type="entry name" value="DNA_mismatch_repair_MutS_sf"/>
</dbReference>
<dbReference type="SUPFAM" id="SSF48334">
    <property type="entry name" value="DNA repair protein MutS, domain III"/>
    <property type="match status" value="1"/>
</dbReference>
<evidence type="ECO:0000313" key="7">
    <source>
        <dbReference type="Proteomes" id="UP000007151"/>
    </source>
</evidence>
<keyword evidence="2" id="KW-0547">Nucleotide-binding</keyword>
<reference evidence="6 7" key="1">
    <citation type="journal article" date="2011" name="Cell">
        <title>The monarch butterfly genome yields insights into long-distance migration.</title>
        <authorList>
            <person name="Zhan S."/>
            <person name="Merlin C."/>
            <person name="Boore J.L."/>
            <person name="Reppert S.M."/>
        </authorList>
    </citation>
    <scope>NUCLEOTIDE SEQUENCE [LARGE SCALE GENOMIC DNA]</scope>
    <source>
        <strain evidence="6">F-2</strain>
    </source>
</reference>
<dbReference type="GO" id="GO:0051026">
    <property type="term" value="P:chiasma assembly"/>
    <property type="evidence" value="ECO:0007669"/>
    <property type="project" value="TreeGrafter"/>
</dbReference>
<feature type="domain" description="DNA mismatch repair proteins mutS family" evidence="5">
    <location>
        <begin position="234"/>
        <end position="431"/>
    </location>
</feature>
<sequence length="442" mass="49687">MCENTKNEYLEQLASFDTNKLYEMALYMNRIIDFDASKTEGKFTVKAGVDSELDIKKQTMASLHGLMTETAKVELERLPSYIEECTMMYMPHLGYLLGVRVWRDDLAPGDKELRHMRFMFQNNDYIHYKSKGCEELDVLLGDTYPEVAAHETRIMMRLTAVLLEHLHTLTDLVDRCAELDCVMTISKVCKEYSFVQPSLTAEKRLVIQQGRHPLLLAAGDPAVPNDLRCSEHRGYIKIISGPNSSGKSVYIRQTGLIVYLAHIGSFVPAESATVGIVTHIFSRIQCTESIATHMSAFLIDLRQLLILARASSRRWFNLVAALARYHVPNHQIINLHFQMSLAVRTCSSRSLVLVEEAGAGTAAAGGLALQAAAIHSLTSLSPFTLLATHSDLRPYVIDNTRVTFMVRMRDTTTTWRRPSGATDMNQGTIDSIIMYLLHPRTI</sequence>
<comment type="caution">
    <text evidence="6">The sequence shown here is derived from an EMBL/GenBank/DDBJ whole genome shotgun (WGS) entry which is preliminary data.</text>
</comment>
<comment type="similarity">
    <text evidence="1">Belongs to the DNA mismatch repair MutS family.</text>
</comment>
<dbReference type="SMART" id="SM00534">
    <property type="entry name" value="MUTSac"/>
    <property type="match status" value="1"/>
</dbReference>
<keyword evidence="3" id="KW-0067">ATP-binding</keyword>
<dbReference type="InterPro" id="IPR045076">
    <property type="entry name" value="MutS"/>
</dbReference>
<evidence type="ECO:0000256" key="1">
    <source>
        <dbReference type="ARBA" id="ARBA00006271"/>
    </source>
</evidence>
<dbReference type="GO" id="GO:0006298">
    <property type="term" value="P:mismatch repair"/>
    <property type="evidence" value="ECO:0007669"/>
    <property type="project" value="InterPro"/>
</dbReference>
<dbReference type="Gene3D" id="1.10.1420.10">
    <property type="match status" value="2"/>
</dbReference>
<dbReference type="Proteomes" id="UP000007151">
    <property type="component" value="Unassembled WGS sequence"/>
</dbReference>
<dbReference type="GO" id="GO:0140664">
    <property type="term" value="F:ATP-dependent DNA damage sensor activity"/>
    <property type="evidence" value="ECO:0007669"/>
    <property type="project" value="InterPro"/>
</dbReference>
<dbReference type="Gene3D" id="3.40.50.300">
    <property type="entry name" value="P-loop containing nucleotide triphosphate hydrolases"/>
    <property type="match status" value="1"/>
</dbReference>
<dbReference type="STRING" id="278856.A0A212FI78"/>
<dbReference type="InterPro" id="IPR000432">
    <property type="entry name" value="DNA_mismatch_repair_MutS_C"/>
</dbReference>
<gene>
    <name evidence="6" type="ORF">KGM_210623</name>
</gene>
<evidence type="ECO:0000256" key="4">
    <source>
        <dbReference type="ARBA" id="ARBA00023125"/>
    </source>
</evidence>
<dbReference type="GO" id="GO:0005634">
    <property type="term" value="C:nucleus"/>
    <property type="evidence" value="ECO:0007669"/>
    <property type="project" value="TreeGrafter"/>
</dbReference>
<dbReference type="SUPFAM" id="SSF52540">
    <property type="entry name" value="P-loop containing nucleoside triphosphate hydrolases"/>
    <property type="match status" value="1"/>
</dbReference>
<dbReference type="AlphaFoldDB" id="A0A212FI78"/>
<accession>A0A212FI78</accession>
<proteinExistence type="inferred from homology"/>
<dbReference type="PANTHER" id="PTHR11361">
    <property type="entry name" value="DNA MISMATCH REPAIR PROTEIN MUTS FAMILY MEMBER"/>
    <property type="match status" value="1"/>
</dbReference>
<dbReference type="InParanoid" id="A0A212FI78"/>
<dbReference type="InterPro" id="IPR027417">
    <property type="entry name" value="P-loop_NTPase"/>
</dbReference>
<evidence type="ECO:0000313" key="6">
    <source>
        <dbReference type="EMBL" id="OWR53444.1"/>
    </source>
</evidence>
<evidence type="ECO:0000256" key="3">
    <source>
        <dbReference type="ARBA" id="ARBA00022840"/>
    </source>
</evidence>
<keyword evidence="7" id="KW-1185">Reference proteome</keyword>
<dbReference type="PANTHER" id="PTHR11361:SF20">
    <property type="entry name" value="MUTS PROTEIN HOMOLOG 5"/>
    <property type="match status" value="1"/>
</dbReference>
<evidence type="ECO:0000256" key="2">
    <source>
        <dbReference type="ARBA" id="ARBA00022741"/>
    </source>
</evidence>
<dbReference type="Pfam" id="PF00488">
    <property type="entry name" value="MutS_V"/>
    <property type="match status" value="1"/>
</dbReference>
<dbReference type="GO" id="GO:0005524">
    <property type="term" value="F:ATP binding"/>
    <property type="evidence" value="ECO:0007669"/>
    <property type="project" value="UniProtKB-KW"/>
</dbReference>
<protein>
    <recommendedName>
        <fullName evidence="5">DNA mismatch repair proteins mutS family domain-containing protein</fullName>
    </recommendedName>
</protein>
<organism evidence="6 7">
    <name type="scientific">Danaus plexippus plexippus</name>
    <dbReference type="NCBI Taxonomy" id="278856"/>
    <lineage>
        <taxon>Eukaryota</taxon>
        <taxon>Metazoa</taxon>
        <taxon>Ecdysozoa</taxon>
        <taxon>Arthropoda</taxon>
        <taxon>Hexapoda</taxon>
        <taxon>Insecta</taxon>
        <taxon>Pterygota</taxon>
        <taxon>Neoptera</taxon>
        <taxon>Endopterygota</taxon>
        <taxon>Lepidoptera</taxon>
        <taxon>Glossata</taxon>
        <taxon>Ditrysia</taxon>
        <taxon>Papilionoidea</taxon>
        <taxon>Nymphalidae</taxon>
        <taxon>Danainae</taxon>
        <taxon>Danaini</taxon>
        <taxon>Danaina</taxon>
        <taxon>Danaus</taxon>
        <taxon>Danaus</taxon>
    </lineage>
</organism>
<dbReference type="GO" id="GO:0030983">
    <property type="term" value="F:mismatched DNA binding"/>
    <property type="evidence" value="ECO:0007669"/>
    <property type="project" value="InterPro"/>
</dbReference>